<gene>
    <name evidence="1" type="ORF">G9Q37_20065</name>
</gene>
<keyword evidence="2" id="KW-1185">Reference proteome</keyword>
<name>A0A6G8IMM8_9BURK</name>
<reference evidence="1 2" key="1">
    <citation type="submission" date="2020-03" db="EMBL/GenBank/DDBJ databases">
        <title>Hydrogenophaga sp. nov. isolated from cyanobacterial mat.</title>
        <authorList>
            <person name="Thorat V."/>
            <person name="Kirdat K."/>
            <person name="Tiwarekar B."/>
            <person name="Costa E.D."/>
            <person name="Yadav A."/>
        </authorList>
    </citation>
    <scope>NUCLEOTIDE SEQUENCE [LARGE SCALE GENOMIC DNA]</scope>
    <source>
        <strain evidence="1 2">BA0156</strain>
    </source>
</reference>
<dbReference type="KEGG" id="hcz:G9Q37_20065"/>
<dbReference type="Pfam" id="PF17419">
    <property type="entry name" value="MauJ"/>
    <property type="match status" value="1"/>
</dbReference>
<proteinExistence type="predicted"/>
<dbReference type="EMBL" id="CP049989">
    <property type="protein sequence ID" value="QIM54285.1"/>
    <property type="molecule type" value="Genomic_DNA"/>
</dbReference>
<dbReference type="RefSeq" id="WP_166230107.1">
    <property type="nucleotide sequence ID" value="NZ_CP049989.1"/>
</dbReference>
<dbReference type="AlphaFoldDB" id="A0A6G8IMM8"/>
<sequence>MPAIGSLTFSFDEGFDSGVALLLVKAPTEAVSGAYGRCYVQAAPDSPHVVCRFSGATNEEEAISRGTVIAQEALDMLSVLGRGDLVTRDAQDEHIAWWCSSGRNCVSLVSTATFTLKAGPIEITVRDADGNVVPPVRVAPTHHLAFRFYRLAQASDDLYDAYRNMYLAFESLLSSRYPKGRGQEINWLRASMASAATDLDLASLVPATATDPVQHFLHTVYEGARLPLFHAKDGRAYFAPAEGQSDRLAVEAALIMLTQVVLRMADKWHAARRLSSWVNLKLIEDQNRTLFDGSQFYYVDDPSVDLKKEPDHASLAGGVAFPAIFMDNFAGQTRHNLVGQVDTALLASRGRLQAVFLGRDGYPLIGFNPDTSIDMTGFHQLNVRLFIRGRNGGQPRYLFPR</sequence>
<accession>A0A6G8IMM8</accession>
<evidence type="ECO:0000313" key="1">
    <source>
        <dbReference type="EMBL" id="QIM54285.1"/>
    </source>
</evidence>
<dbReference type="Proteomes" id="UP000503162">
    <property type="component" value="Chromosome"/>
</dbReference>
<dbReference type="InterPro" id="IPR035383">
    <property type="entry name" value="MauJ"/>
</dbReference>
<protein>
    <submittedName>
        <fullName evidence="1">Uncharacterized protein</fullName>
    </submittedName>
</protein>
<organism evidence="1 2">
    <name type="scientific">Hydrogenophaga crocea</name>
    <dbReference type="NCBI Taxonomy" id="2716225"/>
    <lineage>
        <taxon>Bacteria</taxon>
        <taxon>Pseudomonadati</taxon>
        <taxon>Pseudomonadota</taxon>
        <taxon>Betaproteobacteria</taxon>
        <taxon>Burkholderiales</taxon>
        <taxon>Comamonadaceae</taxon>
        <taxon>Hydrogenophaga</taxon>
    </lineage>
</organism>
<evidence type="ECO:0000313" key="2">
    <source>
        <dbReference type="Proteomes" id="UP000503162"/>
    </source>
</evidence>